<feature type="compositionally biased region" description="Basic residues" evidence="1">
    <location>
        <begin position="67"/>
        <end position="87"/>
    </location>
</feature>
<evidence type="ECO:0000256" key="1">
    <source>
        <dbReference type="SAM" id="MobiDB-lite"/>
    </source>
</evidence>
<sequence>MDFKPEDDDLMDEDEDGAGGGSSDPASSATPTPPRSDGRGRARRRRWFLRSGVLRHSNATSPQLRQRSPRILHPRPLHHVTDRRRRV</sequence>
<dbReference type="Proteomes" id="UP000823749">
    <property type="component" value="Chromosome 7"/>
</dbReference>
<reference evidence="2" key="1">
    <citation type="submission" date="2020-08" db="EMBL/GenBank/DDBJ databases">
        <title>Plant Genome Project.</title>
        <authorList>
            <person name="Zhang R.-G."/>
        </authorList>
    </citation>
    <scope>NUCLEOTIDE SEQUENCE</scope>
    <source>
        <strain evidence="2">WSP0</strain>
        <tissue evidence="2">Leaf</tissue>
    </source>
</reference>
<comment type="caution">
    <text evidence="2">The sequence shown here is derived from an EMBL/GenBank/DDBJ whole genome shotgun (WGS) entry which is preliminary data.</text>
</comment>
<evidence type="ECO:0000313" key="3">
    <source>
        <dbReference type="Proteomes" id="UP000823749"/>
    </source>
</evidence>
<feature type="region of interest" description="Disordered" evidence="1">
    <location>
        <begin position="1"/>
        <end position="87"/>
    </location>
</feature>
<name>A0AAV6JMB4_9ERIC</name>
<dbReference type="AlphaFoldDB" id="A0AAV6JMB4"/>
<evidence type="ECO:0000313" key="2">
    <source>
        <dbReference type="EMBL" id="KAG5541123.1"/>
    </source>
</evidence>
<dbReference type="EMBL" id="JACTNZ010000007">
    <property type="protein sequence ID" value="KAG5541123.1"/>
    <property type="molecule type" value="Genomic_DNA"/>
</dbReference>
<accession>A0AAV6JMB4</accession>
<gene>
    <name evidence="2" type="ORF">RHGRI_021111</name>
</gene>
<proteinExistence type="predicted"/>
<protein>
    <submittedName>
        <fullName evidence="2">Uncharacterized protein</fullName>
    </submittedName>
</protein>
<feature type="compositionally biased region" description="Acidic residues" evidence="1">
    <location>
        <begin position="1"/>
        <end position="17"/>
    </location>
</feature>
<feature type="compositionally biased region" description="Polar residues" evidence="1">
    <location>
        <begin position="57"/>
        <end position="66"/>
    </location>
</feature>
<organism evidence="2 3">
    <name type="scientific">Rhododendron griersonianum</name>
    <dbReference type="NCBI Taxonomy" id="479676"/>
    <lineage>
        <taxon>Eukaryota</taxon>
        <taxon>Viridiplantae</taxon>
        <taxon>Streptophyta</taxon>
        <taxon>Embryophyta</taxon>
        <taxon>Tracheophyta</taxon>
        <taxon>Spermatophyta</taxon>
        <taxon>Magnoliopsida</taxon>
        <taxon>eudicotyledons</taxon>
        <taxon>Gunneridae</taxon>
        <taxon>Pentapetalae</taxon>
        <taxon>asterids</taxon>
        <taxon>Ericales</taxon>
        <taxon>Ericaceae</taxon>
        <taxon>Ericoideae</taxon>
        <taxon>Rhodoreae</taxon>
        <taxon>Rhododendron</taxon>
    </lineage>
</organism>
<keyword evidence="3" id="KW-1185">Reference proteome</keyword>